<proteinExistence type="predicted"/>
<reference evidence="1 2" key="1">
    <citation type="journal article" date="2005" name="Proc. Natl. Acad. Sci. U.S.A.">
        <title>The complete genomes and proteomes of 27 Staphylococcus aureus bacteriophages.</title>
        <authorList>
            <person name="Kwan T."/>
            <person name="Liu J."/>
            <person name="Dubow M."/>
            <person name="Gros P."/>
            <person name="Pelletier J."/>
        </authorList>
    </citation>
    <scope>NUCLEOTIDE SEQUENCE</scope>
</reference>
<dbReference type="EMBL" id="AY954956">
    <property type="protein sequence ID" value="AAX91110.1"/>
    <property type="molecule type" value="Genomic_DNA"/>
</dbReference>
<sequence>MTKMTWNTRFFVQRLDISLQEIMKVVGTQMTNLEARFLMKRDCKK</sequence>
<dbReference type="RefSeq" id="YP_239940.1">
    <property type="nucleotide sequence ID" value="NC_007053.1"/>
</dbReference>
<evidence type="ECO:0000313" key="1">
    <source>
        <dbReference type="EMBL" id="AAX91110.1"/>
    </source>
</evidence>
<protein>
    <submittedName>
        <fullName evidence="1">ORF097</fullName>
    </submittedName>
</protein>
<evidence type="ECO:0000313" key="2">
    <source>
        <dbReference type="Proteomes" id="UP000001539"/>
    </source>
</evidence>
<organism evidence="1 2">
    <name type="scientific">Staphylococcus phage 3A</name>
    <dbReference type="NCBI Taxonomy" id="2952374"/>
    <lineage>
        <taxon>Viruses</taxon>
        <taxon>Duplodnaviria</taxon>
        <taxon>Heunggongvirae</taxon>
        <taxon>Uroviricota</taxon>
        <taxon>Caudoviricetes</taxon>
        <taxon>Triavirus</taxon>
        <taxon>Triavirus tv3a</taxon>
    </lineage>
</organism>
<keyword evidence="2" id="KW-1185">Reference proteome</keyword>
<dbReference type="Proteomes" id="UP000001539">
    <property type="component" value="Segment"/>
</dbReference>
<accession>Q4ZCT6</accession>
<dbReference type="GeneID" id="5130946"/>
<dbReference type="KEGG" id="vg:5130946"/>
<name>Q4ZCT6_9CAUD</name>